<feature type="region of interest" description="Disordered" evidence="1">
    <location>
        <begin position="1"/>
        <end position="35"/>
    </location>
</feature>
<organism evidence="2">
    <name type="scientific">Anisakis simplex</name>
    <name type="common">Herring worm</name>
    <dbReference type="NCBI Taxonomy" id="6269"/>
    <lineage>
        <taxon>Eukaryota</taxon>
        <taxon>Metazoa</taxon>
        <taxon>Ecdysozoa</taxon>
        <taxon>Nematoda</taxon>
        <taxon>Chromadorea</taxon>
        <taxon>Rhabditida</taxon>
        <taxon>Spirurina</taxon>
        <taxon>Ascaridomorpha</taxon>
        <taxon>Ascaridoidea</taxon>
        <taxon>Anisakidae</taxon>
        <taxon>Anisakis</taxon>
        <taxon>Anisakis simplex complex</taxon>
    </lineage>
</organism>
<sequence>LSALIDGRASFTQPTLQSTSVDIDECSEGSKGSTTRRASLLLPLPEIFVSETNLEASHRERSE</sequence>
<evidence type="ECO:0000256" key="1">
    <source>
        <dbReference type="SAM" id="MobiDB-lite"/>
    </source>
</evidence>
<dbReference type="WBParaSite" id="ASIM_0002076701-mRNA-1">
    <property type="protein sequence ID" value="ASIM_0002076701-mRNA-1"/>
    <property type="gene ID" value="ASIM_0002076701"/>
</dbReference>
<proteinExistence type="predicted"/>
<feature type="compositionally biased region" description="Polar residues" evidence="1">
    <location>
        <begin position="10"/>
        <end position="21"/>
    </location>
</feature>
<dbReference type="AlphaFoldDB" id="A0A0M3KIE8"/>
<protein>
    <submittedName>
        <fullName evidence="2">Uncharacterized protein</fullName>
    </submittedName>
</protein>
<evidence type="ECO:0000313" key="2">
    <source>
        <dbReference type="WBParaSite" id="ASIM_0002076701-mRNA-1"/>
    </source>
</evidence>
<accession>A0A0M3KIE8</accession>
<name>A0A0M3KIE8_ANISI</name>
<reference evidence="2" key="1">
    <citation type="submission" date="2017-02" db="UniProtKB">
        <authorList>
            <consortium name="WormBaseParasite"/>
        </authorList>
    </citation>
    <scope>IDENTIFICATION</scope>
</reference>